<dbReference type="InterPro" id="IPR007868">
    <property type="entry name" value="Hom_end_hint"/>
</dbReference>
<dbReference type="InterPro" id="IPR007869">
    <property type="entry name" value="Homing_endonuc_PI-Sce"/>
</dbReference>
<dbReference type="InterPro" id="IPR027434">
    <property type="entry name" value="Homing_endonucl"/>
</dbReference>
<evidence type="ECO:0000313" key="3">
    <source>
        <dbReference type="Proteomes" id="UP000189911"/>
    </source>
</evidence>
<dbReference type="Pfam" id="PF05204">
    <property type="entry name" value="Hom_end"/>
    <property type="match status" value="1"/>
</dbReference>
<dbReference type="AlphaFoldDB" id="A0A1G4IPL3"/>
<organism evidence="2 3">
    <name type="scientific">Lachancea nothofagi CBS 11611</name>
    <dbReference type="NCBI Taxonomy" id="1266666"/>
    <lineage>
        <taxon>Eukaryota</taxon>
        <taxon>Fungi</taxon>
        <taxon>Dikarya</taxon>
        <taxon>Ascomycota</taxon>
        <taxon>Saccharomycotina</taxon>
        <taxon>Saccharomycetes</taxon>
        <taxon>Saccharomycetales</taxon>
        <taxon>Saccharomycetaceae</taxon>
        <taxon>Lachancea</taxon>
    </lineage>
</organism>
<dbReference type="Gene3D" id="3.10.28.10">
    <property type="entry name" value="Homing endonucleases"/>
    <property type="match status" value="2"/>
</dbReference>
<proteinExistence type="predicted"/>
<dbReference type="InterPro" id="IPR004042">
    <property type="entry name" value="Intein_endonuc_central"/>
</dbReference>
<keyword evidence="3" id="KW-1185">Reference proteome</keyword>
<accession>A0A1G4IPL3</accession>
<dbReference type="SUPFAM" id="SSF51294">
    <property type="entry name" value="Hedgehog/intein (Hint) domain"/>
    <property type="match status" value="1"/>
</dbReference>
<dbReference type="Gene3D" id="2.170.16.10">
    <property type="entry name" value="Hedgehog/Intein (Hint) domain"/>
    <property type="match status" value="1"/>
</dbReference>
<dbReference type="GO" id="GO:0003677">
    <property type="term" value="F:DNA binding"/>
    <property type="evidence" value="ECO:0007669"/>
    <property type="project" value="InterPro"/>
</dbReference>
<feature type="domain" description="DOD-type homing endonuclease" evidence="1">
    <location>
        <begin position="225"/>
        <end position="376"/>
    </location>
</feature>
<protein>
    <submittedName>
        <fullName evidence="2">LANO_0A03576g1_1</fullName>
    </submittedName>
</protein>
<dbReference type="SUPFAM" id="SSF55608">
    <property type="entry name" value="Homing endonucleases"/>
    <property type="match status" value="2"/>
</dbReference>
<dbReference type="GO" id="GO:0030908">
    <property type="term" value="P:protein splicing"/>
    <property type="evidence" value="ECO:0007669"/>
    <property type="project" value="InterPro"/>
</dbReference>
<dbReference type="GO" id="GO:0004519">
    <property type="term" value="F:endonuclease activity"/>
    <property type="evidence" value="ECO:0007669"/>
    <property type="project" value="InterPro"/>
</dbReference>
<dbReference type="OrthoDB" id="4037793at2759"/>
<sequence>MSEVNGHNFPSNVEWFAEGTKMILFNGETIKVEELIPGSQLLWADGSYRFIDDVFRANDNLYHLTQYTKHRAHKLDPSRPEPFGVFRMVCFERAVLSLQTGIHARVSYDKRRDVKLLRFSKLRDHLTDNGRVIKMLKWTEESFPVDTPNSVLVDLVKKFREATGKKFVEWECEIGDLKYLINDIRASTRLLLYPIPFEIPTLKPWLQRTFEREVSDRELEAMSWMLGFWIGDGCRAGALFALNMEDNDVNGMLEENAKIWGMSYEKRKYANSGLSAFAALHTPKADGKGRNWNVKNPFVAVLRGLKFYKNGLLNGPKNIPEFMRVDQLLVRKCFMAGLIDSDGYSSVADDFLSAKVSSVYPPIRDGILFICRSLGLNVSVSFCPAHRDEKRGINEADIWNFLITSGTNRGILLSILQRCSHGRKKDPPIFHYNKTPSNEADAYARRPKRYLNLSEPISNLENESISDKSMTGSTAVDDVSFSECENEFDSNTEIEQEQTVSETGFGCFDLAIDLEEIQLETDLTETDPDIVELDLGLDADISKTFDEPYFENDGDRDYASFNNSRQFFKTAPMNQKGTIYGIQLKERGILTESQIVYEPPYSVGDERVPYEQVCLSCSTKDETRWTTVPWQYNVKDRLCRSCYDSYVRTNTRCSNTACNKVYHLYQLGKKAMKGQPRLKINVENGSAKHRYLCNLCGSVTVTDGAPEDAKVRKEATVESCCVVCGPKSTGRWRKFPWDKDKMWCGACSQRFLRTRIICADTNCRKIPSPSEFAKMKSLPGKPETFNCLKCKQPVTRDLSKALFVPAKSEMRTETCISCGPIAAKRWCSLPWDKKSSKLICDNCKRHYNDHGHRCLNDSCNKIFSYVQLKKMEIKKRSKPDNSEESCYVCPHCGQDTEWRP</sequence>
<dbReference type="InterPro" id="IPR036844">
    <property type="entry name" value="Hint_dom_sf"/>
</dbReference>
<evidence type="ECO:0000259" key="1">
    <source>
        <dbReference type="PROSITE" id="PS50819"/>
    </source>
</evidence>
<evidence type="ECO:0000313" key="2">
    <source>
        <dbReference type="EMBL" id="SCU78660.1"/>
    </source>
</evidence>
<name>A0A1G4IPL3_9SACH</name>
<dbReference type="EMBL" id="LT598449">
    <property type="protein sequence ID" value="SCU78660.1"/>
    <property type="molecule type" value="Genomic_DNA"/>
</dbReference>
<dbReference type="Proteomes" id="UP000189911">
    <property type="component" value="Chromosome A"/>
</dbReference>
<gene>
    <name evidence="2" type="ORF">LANO_0A03576G</name>
</gene>
<dbReference type="PROSITE" id="PS50819">
    <property type="entry name" value="INTEIN_ENDONUCLEASE"/>
    <property type="match status" value="1"/>
</dbReference>
<reference evidence="3" key="1">
    <citation type="submission" date="2016-03" db="EMBL/GenBank/DDBJ databases">
        <authorList>
            <person name="Devillers Hugo."/>
        </authorList>
    </citation>
    <scope>NUCLEOTIDE SEQUENCE [LARGE SCALE GENOMIC DNA]</scope>
</reference>
<dbReference type="Pfam" id="PF05203">
    <property type="entry name" value="Hom_end_hint"/>
    <property type="match status" value="1"/>
</dbReference>